<dbReference type="GO" id="GO:0006310">
    <property type="term" value="P:DNA recombination"/>
    <property type="evidence" value="ECO:0007669"/>
    <property type="project" value="UniProtKB-UniRule"/>
</dbReference>
<keyword evidence="2" id="KW-0235">DNA replication</keyword>
<dbReference type="PATRIC" id="fig|1678841.3.peg.2560"/>
<evidence type="ECO:0000256" key="3">
    <source>
        <dbReference type="PIRNR" id="PIRNR002070"/>
    </source>
</evidence>
<feature type="short sequence motif" description="Important for interaction with partner proteins" evidence="2">
    <location>
        <begin position="136"/>
        <end position="141"/>
    </location>
</feature>
<comment type="function">
    <text evidence="2">Plays an important role in DNA replication, recombination and repair. Binds to ssDNA and to an array of partner proteins to recruit them to their sites of action during DNA metabolism.</text>
</comment>
<dbReference type="Gene3D" id="2.40.50.140">
    <property type="entry name" value="Nucleic acid-binding proteins"/>
    <property type="match status" value="1"/>
</dbReference>
<dbReference type="CDD" id="cd04496">
    <property type="entry name" value="SSB_OBF"/>
    <property type="match status" value="1"/>
</dbReference>
<dbReference type="RefSeq" id="WP_062042382.1">
    <property type="nucleotide sequence ID" value="NZ_DF968182.1"/>
</dbReference>
<dbReference type="EMBL" id="DF968182">
    <property type="protein sequence ID" value="GAP44125.1"/>
    <property type="molecule type" value="Genomic_DNA"/>
</dbReference>
<dbReference type="PIRSF" id="PIRSF002070">
    <property type="entry name" value="SSB"/>
    <property type="match status" value="1"/>
</dbReference>
<gene>
    <name evidence="5" type="ORF">TBC1_112286</name>
</gene>
<dbReference type="OrthoDB" id="9809878at2"/>
<dbReference type="GO" id="GO:0006260">
    <property type="term" value="P:DNA replication"/>
    <property type="evidence" value="ECO:0007669"/>
    <property type="project" value="UniProtKB-UniRule"/>
</dbReference>
<keyword evidence="2" id="KW-0233">DNA recombination</keyword>
<evidence type="ECO:0000256" key="2">
    <source>
        <dbReference type="HAMAP-Rule" id="MF_00984"/>
    </source>
</evidence>
<dbReference type="SUPFAM" id="SSF50249">
    <property type="entry name" value="Nucleic acid-binding proteins"/>
    <property type="match status" value="1"/>
</dbReference>
<comment type="caution">
    <text evidence="2">Lacks conserved residue(s) required for the propagation of feature annotation.</text>
</comment>
<evidence type="ECO:0000313" key="5">
    <source>
        <dbReference type="EMBL" id="GAP44125.1"/>
    </source>
</evidence>
<dbReference type="AlphaFoldDB" id="A0A0S7BUF8"/>
<keyword evidence="1 2" id="KW-0238">DNA-binding</keyword>
<dbReference type="HAMAP" id="MF_00984">
    <property type="entry name" value="SSB"/>
    <property type="match status" value="1"/>
</dbReference>
<dbReference type="GO" id="GO:0009295">
    <property type="term" value="C:nucleoid"/>
    <property type="evidence" value="ECO:0007669"/>
    <property type="project" value="TreeGrafter"/>
</dbReference>
<dbReference type="STRING" id="1678841.TBC1_112286"/>
<name>A0A0S7BUF8_9BACT</name>
<dbReference type="NCBIfam" id="TIGR00621">
    <property type="entry name" value="ssb"/>
    <property type="match status" value="1"/>
</dbReference>
<dbReference type="PANTHER" id="PTHR10302">
    <property type="entry name" value="SINGLE-STRANDED DNA-BINDING PROTEIN"/>
    <property type="match status" value="1"/>
</dbReference>
<accession>A0A0S7BUF8</accession>
<organism evidence="5">
    <name type="scientific">Lentimicrobium saccharophilum</name>
    <dbReference type="NCBI Taxonomy" id="1678841"/>
    <lineage>
        <taxon>Bacteria</taxon>
        <taxon>Pseudomonadati</taxon>
        <taxon>Bacteroidota</taxon>
        <taxon>Bacteroidia</taxon>
        <taxon>Bacteroidales</taxon>
        <taxon>Lentimicrobiaceae</taxon>
        <taxon>Lentimicrobium</taxon>
    </lineage>
</organism>
<dbReference type="InterPro" id="IPR000424">
    <property type="entry name" value="Primosome_PriB/ssb"/>
</dbReference>
<dbReference type="PANTHER" id="PTHR10302:SF27">
    <property type="entry name" value="SINGLE-STRANDED DNA-BINDING PROTEIN"/>
    <property type="match status" value="1"/>
</dbReference>
<dbReference type="PROSITE" id="PS50935">
    <property type="entry name" value="SSB"/>
    <property type="match status" value="1"/>
</dbReference>
<protein>
    <recommendedName>
        <fullName evidence="2 3">Single-stranded DNA-binding protein</fullName>
        <shortName evidence="2">SSB</shortName>
    </recommendedName>
</protein>
<keyword evidence="2" id="KW-0227">DNA damage</keyword>
<dbReference type="Pfam" id="PF00436">
    <property type="entry name" value="SSB"/>
    <property type="match status" value="1"/>
</dbReference>
<comment type="subunit">
    <text evidence="2">Homotetramer.</text>
</comment>
<keyword evidence="2" id="KW-0234">DNA repair</keyword>
<dbReference type="Proteomes" id="UP000053091">
    <property type="component" value="Unassembled WGS sequence"/>
</dbReference>
<evidence type="ECO:0000313" key="6">
    <source>
        <dbReference type="Proteomes" id="UP000053091"/>
    </source>
</evidence>
<feature type="compositionally biased region" description="Polar residues" evidence="4">
    <location>
        <begin position="106"/>
        <end position="118"/>
    </location>
</feature>
<sequence>MARGVNKAILIGNLGRDPEIQNFDKGVKKASFSLATTETYRNREGQEMEQTEWHNIILWRGLAEIAEKFLRKGSQVYIEGRIRNRSYEKDGQKRYITEIEGDTLNLLGSRQSNDSSSYQENQPSAQPAPPPVQEPEDDLPF</sequence>
<dbReference type="GO" id="GO:0003697">
    <property type="term" value="F:single-stranded DNA binding"/>
    <property type="evidence" value="ECO:0007669"/>
    <property type="project" value="UniProtKB-UniRule"/>
</dbReference>
<evidence type="ECO:0000256" key="1">
    <source>
        <dbReference type="ARBA" id="ARBA00023125"/>
    </source>
</evidence>
<feature type="region of interest" description="Disordered" evidence="4">
    <location>
        <begin position="106"/>
        <end position="141"/>
    </location>
</feature>
<reference evidence="5" key="1">
    <citation type="journal article" date="2015" name="Genome Announc.">
        <title>Draft Genome Sequence of Bacteroidales Strain TBC1, a Novel Isolate from a Methanogenic Wastewater Treatment System.</title>
        <authorList>
            <person name="Tourlousse D.M."/>
            <person name="Matsuura N."/>
            <person name="Sun L."/>
            <person name="Toyonaga M."/>
            <person name="Kuroda K."/>
            <person name="Ohashi A."/>
            <person name="Cruz R."/>
            <person name="Yamaguchi T."/>
            <person name="Sekiguchi Y."/>
        </authorList>
    </citation>
    <scope>NUCLEOTIDE SEQUENCE [LARGE SCALE GENOMIC DNA]</scope>
    <source>
        <strain evidence="5">TBC1</strain>
    </source>
</reference>
<dbReference type="InterPro" id="IPR011344">
    <property type="entry name" value="ssDNA-bd"/>
</dbReference>
<dbReference type="GO" id="GO:0006281">
    <property type="term" value="P:DNA repair"/>
    <property type="evidence" value="ECO:0007669"/>
    <property type="project" value="UniProtKB-UniRule"/>
</dbReference>
<proteinExistence type="inferred from homology"/>
<dbReference type="InterPro" id="IPR012340">
    <property type="entry name" value="NA-bd_OB-fold"/>
</dbReference>
<keyword evidence="6" id="KW-1185">Reference proteome</keyword>
<evidence type="ECO:0000256" key="4">
    <source>
        <dbReference type="SAM" id="MobiDB-lite"/>
    </source>
</evidence>